<feature type="compositionally biased region" description="Polar residues" evidence="2">
    <location>
        <begin position="62"/>
        <end position="77"/>
    </location>
</feature>
<proteinExistence type="predicted"/>
<keyword evidence="4" id="KW-1185">Reference proteome</keyword>
<protein>
    <submittedName>
        <fullName evidence="3">Uncharacterized protein</fullName>
    </submittedName>
</protein>
<organism evidence="3 4">
    <name type="scientific">Apiospora saccharicola</name>
    <dbReference type="NCBI Taxonomy" id="335842"/>
    <lineage>
        <taxon>Eukaryota</taxon>
        <taxon>Fungi</taxon>
        <taxon>Dikarya</taxon>
        <taxon>Ascomycota</taxon>
        <taxon>Pezizomycotina</taxon>
        <taxon>Sordariomycetes</taxon>
        <taxon>Xylariomycetidae</taxon>
        <taxon>Amphisphaeriales</taxon>
        <taxon>Apiosporaceae</taxon>
        <taxon>Apiospora</taxon>
    </lineage>
</organism>
<feature type="region of interest" description="Disordered" evidence="2">
    <location>
        <begin position="641"/>
        <end position="661"/>
    </location>
</feature>
<dbReference type="Proteomes" id="UP001446871">
    <property type="component" value="Unassembled WGS sequence"/>
</dbReference>
<feature type="coiled-coil region" evidence="1">
    <location>
        <begin position="605"/>
        <end position="632"/>
    </location>
</feature>
<feature type="region of interest" description="Disordered" evidence="2">
    <location>
        <begin position="1"/>
        <end position="136"/>
    </location>
</feature>
<feature type="compositionally biased region" description="Polar residues" evidence="2">
    <location>
        <begin position="311"/>
        <end position="321"/>
    </location>
</feature>
<feature type="compositionally biased region" description="Basic and acidic residues" evidence="2">
    <location>
        <begin position="781"/>
        <end position="796"/>
    </location>
</feature>
<evidence type="ECO:0000256" key="2">
    <source>
        <dbReference type="SAM" id="MobiDB-lite"/>
    </source>
</evidence>
<gene>
    <name evidence="3" type="ORF">PG996_003321</name>
</gene>
<accession>A0ABR1W3J7</accession>
<keyword evidence="1" id="KW-0175">Coiled coil</keyword>
<evidence type="ECO:0000313" key="4">
    <source>
        <dbReference type="Proteomes" id="UP001446871"/>
    </source>
</evidence>
<name>A0ABR1W3J7_9PEZI</name>
<sequence length="867" mass="95287">MSGYQRSPYMTDEEWVDYPPYGGNSNTSAFQAPHQQTNDPSRRRHNPYVFGKRLYPDEPSYEDSNNTHYPTPESSAASEERHYSTSTSSVSPKSVRFTVGEDDSNTYNTSPPHARSTKRDAAKRRQGSRGGRNSITNIAREAYRRASQAAEAVTDNLGWLARLWAWVVENYGPGFLAFCLAVFGFVFAARHALDFPESGAAVFFWTARESGRDVADDWNQGKRAQALKQHVRNFNLTRHFGHGGVGGGVLTSFETGPWRVYGDLLRDATGTGMETWFDEARDVDDVVSALWAGLPPLEGIVVASAEGGGNEQQPQPITVTVTFPGGRKPRPGGWKEKAKETNNSTEKTGAGDTNNTTEKTTGNNNTTENTGGDNGNKGQDENAKAVTQRLKMRSSIDMRSTMRKRAEAYFENFLAGRAAIIGRALDDARRFGELVETHLVAPVDDNNGGDDKPASGFKTVGPEFHADVAAKFRLGSDKKGVMSWKKDKFPEVTVRNRTSYILSYAGLHLTTRLLETHQSLYAAARPEPEDLPADLKGQASSLLATSKPDTFSVLTDLRRAEEAERKFLTDLIAQSAYGPDLASKKQLPLKQLPLGWTKQPATLALEKLLDKAAKLEQQLQSAGRNLAWLNERLGAQVAAETGTEFRPENSTAGGASGAPTKVKDEDRRHLFYGDWVWSQTAGELVESWGRGCEGVADAVRESREYARELGLKKVMRGDGEEKGGAVRRWRVDHCEGVSCYGDMVASKPAAAGGDKKKGKLNAWKGWFWNKKAIAGEEESAEEAKEVKGKTQTEEQKPLSGAGDDGDKVTTMCGDDATLAQKAACEKICCGYSMHNEWADILMYGDKDFTYQDLYNGQPEEALRSIRA</sequence>
<feature type="compositionally biased region" description="Low complexity" evidence="2">
    <location>
        <begin position="84"/>
        <end position="95"/>
    </location>
</feature>
<evidence type="ECO:0000256" key="1">
    <source>
        <dbReference type="SAM" id="Coils"/>
    </source>
</evidence>
<feature type="compositionally biased region" description="Polar residues" evidence="2">
    <location>
        <begin position="23"/>
        <end position="39"/>
    </location>
</feature>
<comment type="caution">
    <text evidence="3">The sequence shown here is derived from an EMBL/GenBank/DDBJ whole genome shotgun (WGS) entry which is preliminary data.</text>
</comment>
<feature type="region of interest" description="Disordered" evidence="2">
    <location>
        <begin position="306"/>
        <end position="389"/>
    </location>
</feature>
<evidence type="ECO:0000313" key="3">
    <source>
        <dbReference type="EMBL" id="KAK8077151.1"/>
    </source>
</evidence>
<reference evidence="3 4" key="1">
    <citation type="submission" date="2023-01" db="EMBL/GenBank/DDBJ databases">
        <title>Analysis of 21 Apiospora genomes using comparative genomics revels a genus with tremendous synthesis potential of carbohydrate active enzymes and secondary metabolites.</title>
        <authorList>
            <person name="Sorensen T."/>
        </authorList>
    </citation>
    <scope>NUCLEOTIDE SEQUENCE [LARGE SCALE GENOMIC DNA]</scope>
    <source>
        <strain evidence="3 4">CBS 83171</strain>
    </source>
</reference>
<feature type="compositionally biased region" description="Low complexity" evidence="2">
    <location>
        <begin position="351"/>
        <end position="371"/>
    </location>
</feature>
<feature type="region of interest" description="Disordered" evidence="2">
    <location>
        <begin position="778"/>
        <end position="805"/>
    </location>
</feature>
<dbReference type="EMBL" id="JAQQWM010000002">
    <property type="protein sequence ID" value="KAK8077151.1"/>
    <property type="molecule type" value="Genomic_DNA"/>
</dbReference>